<dbReference type="PANTHER" id="PTHR24421:SF10">
    <property type="entry name" value="NITRATE_NITRITE SENSOR PROTEIN NARQ"/>
    <property type="match status" value="1"/>
</dbReference>
<dbReference type="Gene3D" id="3.30.565.10">
    <property type="entry name" value="Histidine kinase-like ATPase, C-terminal domain"/>
    <property type="match status" value="1"/>
</dbReference>
<dbReference type="Gene3D" id="1.20.5.1930">
    <property type="match status" value="1"/>
</dbReference>
<dbReference type="GO" id="GO:0016020">
    <property type="term" value="C:membrane"/>
    <property type="evidence" value="ECO:0007669"/>
    <property type="project" value="InterPro"/>
</dbReference>
<dbReference type="Proteomes" id="UP000578077">
    <property type="component" value="Unassembled WGS sequence"/>
</dbReference>
<dbReference type="EC" id="2.7.13.3" evidence="2"/>
<evidence type="ECO:0000259" key="10">
    <source>
        <dbReference type="PROSITE" id="PS50109"/>
    </source>
</evidence>
<keyword evidence="3" id="KW-0597">Phosphoprotein</keyword>
<evidence type="ECO:0000256" key="8">
    <source>
        <dbReference type="ARBA" id="ARBA00023012"/>
    </source>
</evidence>
<comment type="caution">
    <text evidence="11">The sequence shown here is derived from an EMBL/GenBank/DDBJ whole genome shotgun (WGS) entry which is preliminary data.</text>
</comment>
<evidence type="ECO:0000313" key="11">
    <source>
        <dbReference type="EMBL" id="MBB5998222.1"/>
    </source>
</evidence>
<feature type="domain" description="Histidine kinase" evidence="10">
    <location>
        <begin position="330"/>
        <end position="422"/>
    </location>
</feature>
<sequence>MSMERLLGSGRASVYLLAAFPTGMAALVALPLLVVATVLVPLGAGAFVLLPLLTAAHRWGDWERRQALKRIGGPIPPPVRRPPARLRELVGDPATQRALRGLLVHALLGPVAGIIGVIALAGTPAALVEAALWWAFPTPPVLLVGIEVGGWAAAIAGGLAEAAVYAALFLWGAPVLATGYARLLDRALSPSDSEIEAAHLTERVEELSHTRAEALKAHGDELRRIERDLHDGTQARLVDLAMRAGVAEQLLASDPDRAAELLGQVRGRAEETMTELRDVIRTVYPPVLADRGLDGAVWALGARSGVPAHVDIGELGEVPASVQAAAYFTVAEALTNAAKHAQASSVTVRVDRTGPMLLVEVSDDGAGGAEAAGAAPGSAPAPAGGTGLSGIRRRVAALDGTMSVTSPAGGPTLIAVELPCES</sequence>
<evidence type="ECO:0000256" key="3">
    <source>
        <dbReference type="ARBA" id="ARBA00022553"/>
    </source>
</evidence>
<keyword evidence="12" id="KW-1185">Reference proteome</keyword>
<dbReference type="InterPro" id="IPR005467">
    <property type="entry name" value="His_kinase_dom"/>
</dbReference>
<dbReference type="InterPro" id="IPR003594">
    <property type="entry name" value="HATPase_dom"/>
</dbReference>
<dbReference type="GO" id="GO:0005524">
    <property type="term" value="F:ATP binding"/>
    <property type="evidence" value="ECO:0007669"/>
    <property type="project" value="UniProtKB-KW"/>
</dbReference>
<dbReference type="InterPro" id="IPR025828">
    <property type="entry name" value="Put_sensor_dom"/>
</dbReference>
<evidence type="ECO:0000256" key="6">
    <source>
        <dbReference type="ARBA" id="ARBA00022777"/>
    </source>
</evidence>
<keyword evidence="6 11" id="KW-0418">Kinase</keyword>
<dbReference type="EMBL" id="JACHLY010000001">
    <property type="protein sequence ID" value="MBB5998222.1"/>
    <property type="molecule type" value="Genomic_DNA"/>
</dbReference>
<dbReference type="SUPFAM" id="SSF55874">
    <property type="entry name" value="ATPase domain of HSP90 chaperone/DNA topoisomerase II/histidine kinase"/>
    <property type="match status" value="1"/>
</dbReference>
<evidence type="ECO:0000256" key="7">
    <source>
        <dbReference type="ARBA" id="ARBA00022840"/>
    </source>
</evidence>
<keyword evidence="8" id="KW-0902">Two-component regulatory system</keyword>
<evidence type="ECO:0000256" key="4">
    <source>
        <dbReference type="ARBA" id="ARBA00022679"/>
    </source>
</evidence>
<protein>
    <recommendedName>
        <fullName evidence="2">histidine kinase</fullName>
        <ecNumber evidence="2">2.7.13.3</ecNumber>
    </recommendedName>
</protein>
<dbReference type="Pfam" id="PF02518">
    <property type="entry name" value="HATPase_c"/>
    <property type="match status" value="1"/>
</dbReference>
<dbReference type="AlphaFoldDB" id="A0A841E603"/>
<dbReference type="Pfam" id="PF07730">
    <property type="entry name" value="HisKA_3"/>
    <property type="match status" value="1"/>
</dbReference>
<dbReference type="PROSITE" id="PS50109">
    <property type="entry name" value="HIS_KIN"/>
    <property type="match status" value="1"/>
</dbReference>
<dbReference type="CDD" id="cd16917">
    <property type="entry name" value="HATPase_UhpB-NarQ-NarX-like"/>
    <property type="match status" value="1"/>
</dbReference>
<feature type="transmembrane region" description="Helical" evidence="9">
    <location>
        <begin position="39"/>
        <end position="60"/>
    </location>
</feature>
<dbReference type="InterPro" id="IPR011712">
    <property type="entry name" value="Sig_transdc_His_kin_sub3_dim/P"/>
</dbReference>
<keyword evidence="9" id="KW-1133">Transmembrane helix</keyword>
<evidence type="ECO:0000256" key="5">
    <source>
        <dbReference type="ARBA" id="ARBA00022741"/>
    </source>
</evidence>
<dbReference type="PANTHER" id="PTHR24421">
    <property type="entry name" value="NITRATE/NITRITE SENSOR PROTEIN NARX-RELATED"/>
    <property type="match status" value="1"/>
</dbReference>
<dbReference type="InterPro" id="IPR036890">
    <property type="entry name" value="HATPase_C_sf"/>
</dbReference>
<keyword evidence="5" id="KW-0547">Nucleotide-binding</keyword>
<dbReference type="InterPro" id="IPR050482">
    <property type="entry name" value="Sensor_HK_TwoCompSys"/>
</dbReference>
<proteinExistence type="predicted"/>
<dbReference type="SMART" id="SM00387">
    <property type="entry name" value="HATPase_c"/>
    <property type="match status" value="1"/>
</dbReference>
<reference evidence="11 12" key="1">
    <citation type="submission" date="2020-08" db="EMBL/GenBank/DDBJ databases">
        <title>Sequencing the genomes of 1000 actinobacteria strains.</title>
        <authorList>
            <person name="Klenk H.-P."/>
        </authorList>
    </citation>
    <scope>NUCLEOTIDE SEQUENCE [LARGE SCALE GENOMIC DNA]</scope>
    <source>
        <strain evidence="11 12">DSM 44593</strain>
    </source>
</reference>
<accession>A0A841E603</accession>
<evidence type="ECO:0000256" key="1">
    <source>
        <dbReference type="ARBA" id="ARBA00000085"/>
    </source>
</evidence>
<feature type="transmembrane region" description="Helical" evidence="9">
    <location>
        <begin position="12"/>
        <end position="33"/>
    </location>
</feature>
<dbReference type="Pfam" id="PF13796">
    <property type="entry name" value="Sensor"/>
    <property type="match status" value="1"/>
</dbReference>
<feature type="transmembrane region" description="Helical" evidence="9">
    <location>
        <begin position="148"/>
        <end position="173"/>
    </location>
</feature>
<evidence type="ECO:0000256" key="9">
    <source>
        <dbReference type="SAM" id="Phobius"/>
    </source>
</evidence>
<evidence type="ECO:0000256" key="2">
    <source>
        <dbReference type="ARBA" id="ARBA00012438"/>
    </source>
</evidence>
<keyword evidence="9" id="KW-0812">Transmembrane</keyword>
<dbReference type="GO" id="GO:0000155">
    <property type="term" value="F:phosphorelay sensor kinase activity"/>
    <property type="evidence" value="ECO:0007669"/>
    <property type="project" value="InterPro"/>
</dbReference>
<comment type="catalytic activity">
    <reaction evidence="1">
        <text>ATP + protein L-histidine = ADP + protein N-phospho-L-histidine.</text>
        <dbReference type="EC" id="2.7.13.3"/>
    </reaction>
</comment>
<evidence type="ECO:0000313" key="12">
    <source>
        <dbReference type="Proteomes" id="UP000578077"/>
    </source>
</evidence>
<dbReference type="RefSeq" id="WP_221457486.1">
    <property type="nucleotide sequence ID" value="NZ_BAABKT010000037.1"/>
</dbReference>
<keyword evidence="7" id="KW-0067">ATP-binding</keyword>
<keyword evidence="4" id="KW-0808">Transferase</keyword>
<dbReference type="GO" id="GO:0046983">
    <property type="term" value="F:protein dimerization activity"/>
    <property type="evidence" value="ECO:0007669"/>
    <property type="project" value="InterPro"/>
</dbReference>
<feature type="transmembrane region" description="Helical" evidence="9">
    <location>
        <begin position="107"/>
        <end position="136"/>
    </location>
</feature>
<gene>
    <name evidence="11" type="ORF">HNR25_001973</name>
</gene>
<keyword evidence="9" id="KW-0472">Membrane</keyword>
<organism evidence="11 12">
    <name type="scientific">Streptomonospora salina</name>
    <dbReference type="NCBI Taxonomy" id="104205"/>
    <lineage>
        <taxon>Bacteria</taxon>
        <taxon>Bacillati</taxon>
        <taxon>Actinomycetota</taxon>
        <taxon>Actinomycetes</taxon>
        <taxon>Streptosporangiales</taxon>
        <taxon>Nocardiopsidaceae</taxon>
        <taxon>Streptomonospora</taxon>
    </lineage>
</organism>
<name>A0A841E603_9ACTN</name>